<dbReference type="Pfam" id="PF01171">
    <property type="entry name" value="ATP_bind_3"/>
    <property type="match status" value="1"/>
</dbReference>
<dbReference type="GO" id="GO:0032267">
    <property type="term" value="F:tRNA(Ile)-lysidine synthase activity"/>
    <property type="evidence" value="ECO:0007669"/>
    <property type="project" value="UniProtKB-EC"/>
</dbReference>
<evidence type="ECO:0000256" key="2">
    <source>
        <dbReference type="ARBA" id="ARBA00022598"/>
    </source>
</evidence>
<dbReference type="NCBIfam" id="TIGR02432">
    <property type="entry name" value="lysidine_TilS_N"/>
    <property type="match status" value="1"/>
</dbReference>
<comment type="subcellular location">
    <subcellularLocation>
        <location evidence="7">Cytoplasm</location>
    </subcellularLocation>
</comment>
<dbReference type="Gene3D" id="3.40.50.620">
    <property type="entry name" value="HUPs"/>
    <property type="match status" value="1"/>
</dbReference>
<dbReference type="InterPro" id="IPR011063">
    <property type="entry name" value="TilS/TtcA_N"/>
</dbReference>
<gene>
    <name evidence="7" type="primary">tilS</name>
    <name evidence="10" type="ORF">CFRA_10360</name>
</gene>
<comment type="function">
    <text evidence="7">Ligates lysine onto the cytidine present at position 34 of the AUA codon-specific tRNA(Ile) that contains the anticodon CAU, in an ATP-dependent manner. Cytidine is converted to lysidine, thus changing the amino acid specificity of the tRNA from methionine to isoleucine.</text>
</comment>
<dbReference type="STRING" id="1437875.CFRA_10360"/>
<evidence type="ECO:0000256" key="7">
    <source>
        <dbReference type="HAMAP-Rule" id="MF_01161"/>
    </source>
</evidence>
<keyword evidence="5 7" id="KW-0067">ATP-binding</keyword>
<feature type="domain" description="tRNA(Ile)-lysidine/2-thiocytidine synthase N-terminal" evidence="8">
    <location>
        <begin position="57"/>
        <end position="229"/>
    </location>
</feature>
<dbReference type="InterPro" id="IPR012795">
    <property type="entry name" value="tRNA_Ile_lys_synt_N"/>
</dbReference>
<keyword evidence="3 7" id="KW-0819">tRNA processing</keyword>
<keyword evidence="11" id="KW-1185">Reference proteome</keyword>
<feature type="domain" description="tRNA(Ile)-lysidine synthase substrate-binding" evidence="9">
    <location>
        <begin position="272"/>
        <end position="335"/>
    </location>
</feature>
<sequence>MPRALGEVPLPHDPPAFGRLRVAVRRHLRTHPIADVARATSRVGSPSRAEPAKPAACGLSGGPDSTALLAALLAEGLAMEAVVVDHGLQAGSAEVAECAAATARRLGATARVVRVDARAGAGPGGAGTEAAARDARYRALARASAGRVCFIAHTREDQAETYLLGALRGNPAGMPERGPDPADPAHELRRPLLGVARADTAAACAELGLEPWTDPQNSDPAFRRVRVRAEVLPLLDDLVGGAAAGPLAAAAARVAADSAALEEWARGVDATDVAALAAVPAAVRTRALAHLVRNRGGRVTAASLSDLARLITDWHGQGPVDLGGGLRLARRAGRITEV</sequence>
<dbReference type="EMBL" id="CP009247">
    <property type="protein sequence ID" value="APT89561.1"/>
    <property type="molecule type" value="Genomic_DNA"/>
</dbReference>
<feature type="binding site" evidence="7">
    <location>
        <begin position="60"/>
        <end position="65"/>
    </location>
    <ligand>
        <name>ATP</name>
        <dbReference type="ChEBI" id="CHEBI:30616"/>
    </ligand>
</feature>
<comment type="similarity">
    <text evidence="7">Belongs to the tRNA(Ile)-lysidine synthase family.</text>
</comment>
<organism evidence="10 11">
    <name type="scientific">Corynebacterium frankenforstense DSM 45800</name>
    <dbReference type="NCBI Taxonomy" id="1437875"/>
    <lineage>
        <taxon>Bacteria</taxon>
        <taxon>Bacillati</taxon>
        <taxon>Actinomycetota</taxon>
        <taxon>Actinomycetes</taxon>
        <taxon>Mycobacteriales</taxon>
        <taxon>Corynebacteriaceae</taxon>
        <taxon>Corynebacterium</taxon>
    </lineage>
</organism>
<evidence type="ECO:0000256" key="5">
    <source>
        <dbReference type="ARBA" id="ARBA00022840"/>
    </source>
</evidence>
<dbReference type="InterPro" id="IPR014729">
    <property type="entry name" value="Rossmann-like_a/b/a_fold"/>
</dbReference>
<evidence type="ECO:0000256" key="3">
    <source>
        <dbReference type="ARBA" id="ARBA00022694"/>
    </source>
</evidence>
<dbReference type="KEGG" id="cfk:CFRA_10360"/>
<dbReference type="SUPFAM" id="SSF52402">
    <property type="entry name" value="Adenine nucleotide alpha hydrolases-like"/>
    <property type="match status" value="1"/>
</dbReference>
<comment type="domain">
    <text evidence="7">The N-terminal region contains the highly conserved SGGXDS motif, predicted to be a P-loop motif involved in ATP binding.</text>
</comment>
<dbReference type="PANTHER" id="PTHR43033">
    <property type="entry name" value="TRNA(ILE)-LYSIDINE SYNTHASE-RELATED"/>
    <property type="match status" value="1"/>
</dbReference>
<dbReference type="HAMAP" id="MF_01161">
    <property type="entry name" value="tRNA_Ile_lys_synt"/>
    <property type="match status" value="1"/>
</dbReference>
<dbReference type="RefSeq" id="WP_075664557.1">
    <property type="nucleotide sequence ID" value="NZ_CP009247.1"/>
</dbReference>
<keyword evidence="4 7" id="KW-0547">Nucleotide-binding</keyword>
<evidence type="ECO:0000256" key="6">
    <source>
        <dbReference type="ARBA" id="ARBA00048539"/>
    </source>
</evidence>
<dbReference type="EC" id="6.3.4.19" evidence="7"/>
<keyword evidence="1 7" id="KW-0963">Cytoplasm</keyword>
<proteinExistence type="inferred from homology"/>
<accession>A0A1L7CUS8</accession>
<keyword evidence="2 7" id="KW-0436">Ligase</keyword>
<protein>
    <recommendedName>
        <fullName evidence="7">tRNA(Ile)-lysidine synthase</fullName>
        <ecNumber evidence="7">6.3.4.19</ecNumber>
    </recommendedName>
    <alternativeName>
        <fullName evidence="7">tRNA(Ile)-2-lysyl-cytidine synthase</fullName>
    </alternativeName>
    <alternativeName>
        <fullName evidence="7">tRNA(Ile)-lysidine synthetase</fullName>
    </alternativeName>
</protein>
<name>A0A1L7CUS8_9CORY</name>
<dbReference type="PANTHER" id="PTHR43033:SF1">
    <property type="entry name" value="TRNA(ILE)-LYSIDINE SYNTHASE-RELATED"/>
    <property type="match status" value="1"/>
</dbReference>
<dbReference type="GO" id="GO:0005737">
    <property type="term" value="C:cytoplasm"/>
    <property type="evidence" value="ECO:0007669"/>
    <property type="project" value="UniProtKB-SubCell"/>
</dbReference>
<evidence type="ECO:0000259" key="8">
    <source>
        <dbReference type="Pfam" id="PF01171"/>
    </source>
</evidence>
<dbReference type="GO" id="GO:0006400">
    <property type="term" value="P:tRNA modification"/>
    <property type="evidence" value="ECO:0007669"/>
    <property type="project" value="UniProtKB-UniRule"/>
</dbReference>
<evidence type="ECO:0000313" key="11">
    <source>
        <dbReference type="Proteomes" id="UP000185434"/>
    </source>
</evidence>
<evidence type="ECO:0000256" key="1">
    <source>
        <dbReference type="ARBA" id="ARBA00022490"/>
    </source>
</evidence>
<evidence type="ECO:0000313" key="10">
    <source>
        <dbReference type="EMBL" id="APT89561.1"/>
    </source>
</evidence>
<reference evidence="10 11" key="1">
    <citation type="submission" date="2014-08" db="EMBL/GenBank/DDBJ databases">
        <title>Complete genome sequence of Corynebacterium frankenforstense ST18(T) (=DSM 45800(T)), isolated from raw cow milk.</title>
        <authorList>
            <person name="Ruckert C."/>
            <person name="Albersmeier A."/>
            <person name="Winkler A."/>
            <person name="Lipski A."/>
            <person name="Kalinowski J."/>
        </authorList>
    </citation>
    <scope>NUCLEOTIDE SEQUENCE [LARGE SCALE GENOMIC DNA]</scope>
    <source>
        <strain evidence="10 11">ST18</strain>
    </source>
</reference>
<dbReference type="Proteomes" id="UP000185434">
    <property type="component" value="Chromosome"/>
</dbReference>
<dbReference type="InterPro" id="IPR012094">
    <property type="entry name" value="tRNA_Ile_lys_synt"/>
</dbReference>
<comment type="catalytic activity">
    <reaction evidence="6 7">
        <text>cytidine(34) in tRNA(Ile2) + L-lysine + ATP = lysidine(34) in tRNA(Ile2) + AMP + diphosphate + H(+)</text>
        <dbReference type="Rhea" id="RHEA:43744"/>
        <dbReference type="Rhea" id="RHEA-COMP:10625"/>
        <dbReference type="Rhea" id="RHEA-COMP:10670"/>
        <dbReference type="ChEBI" id="CHEBI:15378"/>
        <dbReference type="ChEBI" id="CHEBI:30616"/>
        <dbReference type="ChEBI" id="CHEBI:32551"/>
        <dbReference type="ChEBI" id="CHEBI:33019"/>
        <dbReference type="ChEBI" id="CHEBI:82748"/>
        <dbReference type="ChEBI" id="CHEBI:83665"/>
        <dbReference type="ChEBI" id="CHEBI:456215"/>
        <dbReference type="EC" id="6.3.4.19"/>
    </reaction>
</comment>
<dbReference type="Pfam" id="PF09179">
    <property type="entry name" value="TilS"/>
    <property type="match status" value="1"/>
</dbReference>
<dbReference type="InterPro" id="IPR015262">
    <property type="entry name" value="tRNA_Ile_lys_synt_subst-bd"/>
</dbReference>
<dbReference type="AlphaFoldDB" id="A0A1L7CUS8"/>
<dbReference type="OrthoDB" id="5244702at2"/>
<dbReference type="GO" id="GO:0005524">
    <property type="term" value="F:ATP binding"/>
    <property type="evidence" value="ECO:0007669"/>
    <property type="project" value="UniProtKB-UniRule"/>
</dbReference>
<evidence type="ECO:0000256" key="4">
    <source>
        <dbReference type="ARBA" id="ARBA00022741"/>
    </source>
</evidence>
<evidence type="ECO:0000259" key="9">
    <source>
        <dbReference type="Pfam" id="PF09179"/>
    </source>
</evidence>